<keyword evidence="4" id="KW-1185">Reference proteome</keyword>
<feature type="compositionally biased region" description="Low complexity" evidence="1">
    <location>
        <begin position="29"/>
        <end position="39"/>
    </location>
</feature>
<protein>
    <submittedName>
        <fullName evidence="3">RND transporter</fullName>
    </submittedName>
</protein>
<accession>A0A2G8TCM0</accession>
<feature type="signal peptide" evidence="2">
    <location>
        <begin position="1"/>
        <end position="20"/>
    </location>
</feature>
<feature type="region of interest" description="Disordered" evidence="1">
    <location>
        <begin position="20"/>
        <end position="39"/>
    </location>
</feature>
<dbReference type="InterPro" id="IPR021647">
    <property type="entry name" value="CusF_Ec"/>
</dbReference>
<sequence length="117" mass="12131">MKRMSILFAAMTLGIASASAQTGDHSQHPTAAASPPANAASQLASGDIVKVDKDAARLTIRHGALAHLNMPAMTMAFRVRSPAMLDQVKPGDKVGFVAEKVNGALTVTLLEAAPAQR</sequence>
<dbReference type="AlphaFoldDB" id="A0A2G8TCM0"/>
<dbReference type="InterPro" id="IPR042230">
    <property type="entry name" value="CusF_sf"/>
</dbReference>
<evidence type="ECO:0000313" key="3">
    <source>
        <dbReference type="EMBL" id="PIL43782.1"/>
    </source>
</evidence>
<name>A0A2G8TCM0_9BURK</name>
<dbReference type="Pfam" id="PF11604">
    <property type="entry name" value="CusF_Ec"/>
    <property type="match status" value="1"/>
</dbReference>
<dbReference type="OrthoDB" id="9180744at2"/>
<comment type="caution">
    <text evidence="3">The sequence shown here is derived from an EMBL/GenBank/DDBJ whole genome shotgun (WGS) entry which is preliminary data.</text>
</comment>
<dbReference type="Proteomes" id="UP000230390">
    <property type="component" value="Unassembled WGS sequence"/>
</dbReference>
<feature type="chain" id="PRO_5013809138" evidence="2">
    <location>
        <begin position="21"/>
        <end position="117"/>
    </location>
</feature>
<reference evidence="3 4" key="1">
    <citation type="submission" date="2017-10" db="EMBL/GenBank/DDBJ databases">
        <title>Massilia psychrophilum sp. nov., a novel purple-pigmented bacterium isolated from Tianshan glacier, Xinjiang Municipality, China.</title>
        <authorList>
            <person name="Wang H."/>
        </authorList>
    </citation>
    <scope>NUCLEOTIDE SEQUENCE [LARGE SCALE GENOMIC DNA]</scope>
    <source>
        <strain evidence="3 4">JCM 30074</strain>
    </source>
</reference>
<organism evidence="3 4">
    <name type="scientific">Massilia eurypsychrophila</name>
    <dbReference type="NCBI Taxonomy" id="1485217"/>
    <lineage>
        <taxon>Bacteria</taxon>
        <taxon>Pseudomonadati</taxon>
        <taxon>Pseudomonadota</taxon>
        <taxon>Betaproteobacteria</taxon>
        <taxon>Burkholderiales</taxon>
        <taxon>Oxalobacteraceae</taxon>
        <taxon>Telluria group</taxon>
        <taxon>Massilia</taxon>
    </lineage>
</organism>
<dbReference type="EMBL" id="PDOC01000011">
    <property type="protein sequence ID" value="PIL43782.1"/>
    <property type="molecule type" value="Genomic_DNA"/>
</dbReference>
<dbReference type="Gene3D" id="2.40.50.320">
    <property type="entry name" value="Copper binding periplasmic protein CusF"/>
    <property type="match status" value="1"/>
</dbReference>
<proteinExistence type="predicted"/>
<evidence type="ECO:0000256" key="1">
    <source>
        <dbReference type="SAM" id="MobiDB-lite"/>
    </source>
</evidence>
<keyword evidence="2" id="KW-0732">Signal</keyword>
<evidence type="ECO:0000256" key="2">
    <source>
        <dbReference type="SAM" id="SignalP"/>
    </source>
</evidence>
<evidence type="ECO:0000313" key="4">
    <source>
        <dbReference type="Proteomes" id="UP000230390"/>
    </source>
</evidence>
<gene>
    <name evidence="3" type="ORF">CR105_17285</name>
</gene>